<feature type="transmembrane region" description="Helical" evidence="6">
    <location>
        <begin position="320"/>
        <end position="343"/>
    </location>
</feature>
<evidence type="ECO:0000313" key="7">
    <source>
        <dbReference type="EMBL" id="AEB12183.1"/>
    </source>
</evidence>
<dbReference type="EMBL" id="CP002630">
    <property type="protein sequence ID" value="AEB12183.1"/>
    <property type="molecule type" value="Genomic_DNA"/>
</dbReference>
<dbReference type="InterPro" id="IPR001182">
    <property type="entry name" value="FtsW/RodA"/>
</dbReference>
<dbReference type="GO" id="GO:0032153">
    <property type="term" value="C:cell division site"/>
    <property type="evidence" value="ECO:0007669"/>
    <property type="project" value="TreeGrafter"/>
</dbReference>
<evidence type="ECO:0000256" key="5">
    <source>
        <dbReference type="ARBA" id="ARBA00023136"/>
    </source>
</evidence>
<evidence type="ECO:0000256" key="1">
    <source>
        <dbReference type="ARBA" id="ARBA00004141"/>
    </source>
</evidence>
<accession>F2NML3</accession>
<dbReference type="GO" id="GO:0015648">
    <property type="term" value="F:lipid-linked peptidoglycan transporter activity"/>
    <property type="evidence" value="ECO:0007669"/>
    <property type="project" value="TreeGrafter"/>
</dbReference>
<dbReference type="GO" id="GO:0051301">
    <property type="term" value="P:cell division"/>
    <property type="evidence" value="ECO:0007669"/>
    <property type="project" value="InterPro"/>
</dbReference>
<keyword evidence="8" id="KW-1185">Reference proteome</keyword>
<feature type="transmembrane region" description="Helical" evidence="6">
    <location>
        <begin position="83"/>
        <end position="107"/>
    </location>
</feature>
<reference evidence="7 8" key="1">
    <citation type="journal article" date="2012" name="Stand. Genomic Sci.">
        <title>Complete genome sequence of the aerobic, heterotroph Marinithermus hydrothermalis type strain (T1(T)) from a deep-sea hydrothermal vent chimney.</title>
        <authorList>
            <person name="Copeland A."/>
            <person name="Gu W."/>
            <person name="Yasawong M."/>
            <person name="Lapidus A."/>
            <person name="Lucas S."/>
            <person name="Deshpande S."/>
            <person name="Pagani I."/>
            <person name="Tapia R."/>
            <person name="Cheng J.F."/>
            <person name="Goodwin L.A."/>
            <person name="Pitluck S."/>
            <person name="Liolios K."/>
            <person name="Ivanova N."/>
            <person name="Mavromatis K."/>
            <person name="Mikhailova N."/>
            <person name="Pati A."/>
            <person name="Chen A."/>
            <person name="Palaniappan K."/>
            <person name="Land M."/>
            <person name="Pan C."/>
            <person name="Brambilla E.M."/>
            <person name="Rohde M."/>
            <person name="Tindall B.J."/>
            <person name="Sikorski J."/>
            <person name="Goker M."/>
            <person name="Detter J.C."/>
            <person name="Bristow J."/>
            <person name="Eisen J.A."/>
            <person name="Markowitz V."/>
            <person name="Hugenholtz P."/>
            <person name="Kyrpides N.C."/>
            <person name="Klenk H.P."/>
            <person name="Woyke T."/>
        </authorList>
    </citation>
    <scope>NUCLEOTIDE SEQUENCE [LARGE SCALE GENOMIC DNA]</scope>
    <source>
        <strain evidence="8">DSM 14884 / JCM 11576 / T1</strain>
    </source>
</reference>
<comment type="subcellular location">
    <subcellularLocation>
        <location evidence="1">Membrane</location>
        <topology evidence="1">Multi-pass membrane protein</topology>
    </subcellularLocation>
</comment>
<dbReference type="GO" id="GO:0008360">
    <property type="term" value="P:regulation of cell shape"/>
    <property type="evidence" value="ECO:0007669"/>
    <property type="project" value="UniProtKB-KW"/>
</dbReference>
<evidence type="ECO:0000256" key="2">
    <source>
        <dbReference type="ARBA" id="ARBA00022692"/>
    </source>
</evidence>
<dbReference type="PANTHER" id="PTHR30474:SF1">
    <property type="entry name" value="PEPTIDOGLYCAN GLYCOSYLTRANSFERASE MRDB"/>
    <property type="match status" value="1"/>
</dbReference>
<name>F2NML3_MARHT</name>
<dbReference type="AlphaFoldDB" id="F2NML3"/>
<sequence length="355" mass="37513">MDPLLALAQLLLVGFSLLGVVTAAPELFQEHALRIGVALLVTVAAALVSPKLVVRLARPFYLLVLVLLIAVLIWGEGPEGVRRWLYLGGIAFQPSELMKLAMVAYLASFFDQHGPDYPVIGPILAVGLAVGLIALEPDFSTAVFHLFIAIFLLLVIGVPWRRLIAIGLFTSVLAVSLQGLYLSRFRYVKERFLSFLAQLNQTADPQAEGFQTNQALEAVLQGGLFGQGPGGPMPFVPAGHNDMIFAAIAFSGGWLAAAVLVLTYGLIFARGMQIAAHSHGAVSVLALGLTAVITVQAAINIGVTLGFLPVTGVALPFVSYGGSATVATGIAFGLLHSTARAALRTPPTRKQRRAS</sequence>
<keyword evidence="2 6" id="KW-0812">Transmembrane</keyword>
<dbReference type="HOGENOM" id="CLU_029243_2_1_0"/>
<dbReference type="KEGG" id="mhd:Marky_1448"/>
<feature type="transmembrane region" description="Helical" evidence="6">
    <location>
        <begin position="141"/>
        <end position="158"/>
    </location>
</feature>
<feature type="transmembrane region" description="Helical" evidence="6">
    <location>
        <begin position="60"/>
        <end position="77"/>
    </location>
</feature>
<feature type="transmembrane region" description="Helical" evidence="6">
    <location>
        <begin position="281"/>
        <end position="308"/>
    </location>
</feature>
<keyword evidence="3" id="KW-0133">Cell shape</keyword>
<dbReference type="STRING" id="869210.Marky_1448"/>
<keyword evidence="5 6" id="KW-0472">Membrane</keyword>
<feature type="transmembrane region" description="Helical" evidence="6">
    <location>
        <begin position="33"/>
        <end position="53"/>
    </location>
</feature>
<feature type="transmembrane region" description="Helical" evidence="6">
    <location>
        <begin position="163"/>
        <end position="182"/>
    </location>
</feature>
<feature type="transmembrane region" description="Helical" evidence="6">
    <location>
        <begin position="243"/>
        <end position="269"/>
    </location>
</feature>
<proteinExistence type="predicted"/>
<organism evidence="7 8">
    <name type="scientific">Marinithermus hydrothermalis (strain DSM 14884 / JCM 11576 / T1)</name>
    <dbReference type="NCBI Taxonomy" id="869210"/>
    <lineage>
        <taxon>Bacteria</taxon>
        <taxon>Thermotogati</taxon>
        <taxon>Deinococcota</taxon>
        <taxon>Deinococci</taxon>
        <taxon>Thermales</taxon>
        <taxon>Thermaceae</taxon>
        <taxon>Marinithermus</taxon>
    </lineage>
</organism>
<evidence type="ECO:0000256" key="4">
    <source>
        <dbReference type="ARBA" id="ARBA00022989"/>
    </source>
</evidence>
<protein>
    <submittedName>
        <fullName evidence="7">Cell cycle protein</fullName>
    </submittedName>
</protein>
<dbReference type="OrthoDB" id="32485at2"/>
<evidence type="ECO:0000256" key="6">
    <source>
        <dbReference type="SAM" id="Phobius"/>
    </source>
</evidence>
<dbReference type="PANTHER" id="PTHR30474">
    <property type="entry name" value="CELL CYCLE PROTEIN"/>
    <property type="match status" value="1"/>
</dbReference>
<dbReference type="Proteomes" id="UP000007030">
    <property type="component" value="Chromosome"/>
</dbReference>
<dbReference type="eggNOG" id="COG0772">
    <property type="taxonomic scope" value="Bacteria"/>
</dbReference>
<keyword evidence="4 6" id="KW-1133">Transmembrane helix</keyword>
<dbReference type="GO" id="GO:0005886">
    <property type="term" value="C:plasma membrane"/>
    <property type="evidence" value="ECO:0007669"/>
    <property type="project" value="TreeGrafter"/>
</dbReference>
<dbReference type="Pfam" id="PF01098">
    <property type="entry name" value="FTSW_RODA_SPOVE"/>
    <property type="match status" value="1"/>
</dbReference>
<gene>
    <name evidence="7" type="ordered locus">Marky_1448</name>
</gene>
<feature type="transmembrane region" description="Helical" evidence="6">
    <location>
        <begin position="119"/>
        <end position="135"/>
    </location>
</feature>
<dbReference type="RefSeq" id="WP_013704230.1">
    <property type="nucleotide sequence ID" value="NC_015387.1"/>
</dbReference>
<evidence type="ECO:0000313" key="8">
    <source>
        <dbReference type="Proteomes" id="UP000007030"/>
    </source>
</evidence>
<evidence type="ECO:0000256" key="3">
    <source>
        <dbReference type="ARBA" id="ARBA00022960"/>
    </source>
</evidence>